<dbReference type="SMART" id="SM00382">
    <property type="entry name" value="AAA"/>
    <property type="match status" value="2"/>
</dbReference>
<evidence type="ECO:0000256" key="3">
    <source>
        <dbReference type="ARBA" id="ARBA00022448"/>
    </source>
</evidence>
<protein>
    <submittedName>
        <fullName evidence="10">Putative HMP/thiamine import ATP-binding protein YkoD</fullName>
        <ecNumber evidence="10">3.6.3.-</ecNumber>
    </submittedName>
</protein>
<keyword evidence="3" id="KW-0813">Transport</keyword>
<dbReference type="GO" id="GO:0042626">
    <property type="term" value="F:ATPase-coupled transmembrane transporter activity"/>
    <property type="evidence" value="ECO:0007669"/>
    <property type="project" value="TreeGrafter"/>
</dbReference>
<keyword evidence="6 10" id="KW-0067">ATP-binding</keyword>
<gene>
    <name evidence="10" type="primary">ykoD_2</name>
    <name evidence="10" type="ORF">MAMMFC1_02569</name>
</gene>
<dbReference type="GO" id="GO:0005524">
    <property type="term" value="F:ATP binding"/>
    <property type="evidence" value="ECO:0007669"/>
    <property type="project" value="UniProtKB-KW"/>
</dbReference>
<proteinExistence type="inferred from homology"/>
<dbReference type="PROSITE" id="PS00211">
    <property type="entry name" value="ABC_TRANSPORTER_1"/>
    <property type="match status" value="1"/>
</dbReference>
<dbReference type="AlphaFoldDB" id="A0A348ALD6"/>
<dbReference type="KEGG" id="mana:MAMMFC1_02569"/>
<keyword evidence="7" id="KW-1278">Translocase</keyword>
<dbReference type="Pfam" id="PF00005">
    <property type="entry name" value="ABC_tran"/>
    <property type="match status" value="2"/>
</dbReference>
<evidence type="ECO:0000256" key="7">
    <source>
        <dbReference type="ARBA" id="ARBA00022967"/>
    </source>
</evidence>
<dbReference type="FunFam" id="3.40.50.300:FF:000224">
    <property type="entry name" value="Energy-coupling factor transporter ATP-binding protein EcfA"/>
    <property type="match status" value="1"/>
</dbReference>
<keyword evidence="11" id="KW-1185">Reference proteome</keyword>
<evidence type="ECO:0000256" key="1">
    <source>
        <dbReference type="ARBA" id="ARBA00004202"/>
    </source>
</evidence>
<evidence type="ECO:0000259" key="9">
    <source>
        <dbReference type="PROSITE" id="PS50893"/>
    </source>
</evidence>
<feature type="domain" description="ABC transporter" evidence="9">
    <location>
        <begin position="10"/>
        <end position="250"/>
    </location>
</feature>
<dbReference type="RefSeq" id="WP_126308850.1">
    <property type="nucleotide sequence ID" value="NZ_AP018449.1"/>
</dbReference>
<dbReference type="PANTHER" id="PTHR43553">
    <property type="entry name" value="HEAVY METAL TRANSPORTER"/>
    <property type="match status" value="1"/>
</dbReference>
<reference evidence="10 11" key="1">
    <citation type="journal article" date="2018" name="Int. J. Syst. Evol. Microbiol.">
        <title>Methylomusa anaerophila gen. nov., sp. nov., an anaerobic methanol-utilizing bacterium isolated from a microbial fuel cell.</title>
        <authorList>
            <person name="Amano N."/>
            <person name="Yamamuro A."/>
            <person name="Miyahara M."/>
            <person name="Kouzuma A."/>
            <person name="Abe T."/>
            <person name="Watanabe K."/>
        </authorList>
    </citation>
    <scope>NUCLEOTIDE SEQUENCE [LARGE SCALE GENOMIC DNA]</scope>
    <source>
        <strain evidence="10 11">MMFC1</strain>
    </source>
</reference>
<feature type="domain" description="ABC transporter" evidence="9">
    <location>
        <begin position="308"/>
        <end position="535"/>
    </location>
</feature>
<keyword evidence="8" id="KW-0472">Membrane</keyword>
<evidence type="ECO:0000256" key="5">
    <source>
        <dbReference type="ARBA" id="ARBA00022741"/>
    </source>
</evidence>
<dbReference type="InterPro" id="IPR003439">
    <property type="entry name" value="ABC_transporter-like_ATP-bd"/>
</dbReference>
<evidence type="ECO:0000313" key="11">
    <source>
        <dbReference type="Proteomes" id="UP000276437"/>
    </source>
</evidence>
<dbReference type="Proteomes" id="UP000276437">
    <property type="component" value="Chromosome"/>
</dbReference>
<dbReference type="GO" id="GO:0016887">
    <property type="term" value="F:ATP hydrolysis activity"/>
    <property type="evidence" value="ECO:0007669"/>
    <property type="project" value="InterPro"/>
</dbReference>
<evidence type="ECO:0000256" key="4">
    <source>
        <dbReference type="ARBA" id="ARBA00022475"/>
    </source>
</evidence>
<dbReference type="Gene3D" id="3.40.50.300">
    <property type="entry name" value="P-loop containing nucleotide triphosphate hydrolases"/>
    <property type="match status" value="2"/>
</dbReference>
<dbReference type="CDD" id="cd03225">
    <property type="entry name" value="ABC_cobalt_CbiO_domain1"/>
    <property type="match status" value="2"/>
</dbReference>
<evidence type="ECO:0000313" key="10">
    <source>
        <dbReference type="EMBL" id="BBB91884.1"/>
    </source>
</evidence>
<dbReference type="InterPro" id="IPR027417">
    <property type="entry name" value="P-loop_NTPase"/>
</dbReference>
<dbReference type="EC" id="3.6.3.-" evidence="10"/>
<dbReference type="GO" id="GO:0043190">
    <property type="term" value="C:ATP-binding cassette (ABC) transporter complex"/>
    <property type="evidence" value="ECO:0007669"/>
    <property type="project" value="TreeGrafter"/>
</dbReference>
<dbReference type="OrthoDB" id="501320at2"/>
<dbReference type="EMBL" id="AP018449">
    <property type="protein sequence ID" value="BBB91884.1"/>
    <property type="molecule type" value="Genomic_DNA"/>
</dbReference>
<keyword evidence="4" id="KW-1003">Cell membrane</keyword>
<comment type="similarity">
    <text evidence="2">Belongs to the ABC transporter superfamily.</text>
</comment>
<dbReference type="PANTHER" id="PTHR43553:SF24">
    <property type="entry name" value="ENERGY-COUPLING FACTOR TRANSPORTER ATP-BINDING PROTEIN ECFA1"/>
    <property type="match status" value="1"/>
</dbReference>
<name>A0A348ALD6_9FIRM</name>
<dbReference type="InterPro" id="IPR050095">
    <property type="entry name" value="ECF_ABC_transporter_ATP-bd"/>
</dbReference>
<dbReference type="PROSITE" id="PS50893">
    <property type="entry name" value="ABC_TRANSPORTER_2"/>
    <property type="match status" value="2"/>
</dbReference>
<sequence>MGNEIAAAAVEVNNVSFTYLGRGGPSLANVDLNIPAGDFLLITGATGCGKSTLLKTFNGLIPHESGGLLTGDVRVEGRNIRDLSVAELSRTVGMMFQSPDDQIFSTTAADETAFILENMGVDFKEIPGRVSEALAWVGLEGMETTSVHALSGGQKQRLALAAVLVAQPRILALDEPISQLDPQGGAELLRVVYRLNRTRGITVVMVEHRLHEVLPLCRHVAVMDSGKIVWQGTRQQAFLQPEVFVRRGLRLPQTVDVCRRLGVDVSTASVPGTVAAVRQSYTVPACRAAAATAPAIDGSGSGREQPVIEINGLVFQYEKKGPKILDDISLTIGKGQFVALMGNNGAGKSTLLNHIGGLLRPVAGQVRVMGKDARQAGCQVGLVLQNPDFMLFNTTVTAEVAFALRRQNKPGGWAHCRRLIARLGLNGLEDDFPLALSRGQRLRVAIAAVLSYQPAVLLLDEPTTGQDIGHIEEVVGLLKEYVTGGGTVIFCTHDTEVAARHAGRVVVMTGGRVVADAPPAQIFSRKDLLCSAGLKPPAVLEFARQLYGGTALTVEEVVSYVRQDALGSNAVGYLYF</sequence>
<dbReference type="InterPro" id="IPR017871">
    <property type="entry name" value="ABC_transporter-like_CS"/>
</dbReference>
<evidence type="ECO:0000256" key="2">
    <source>
        <dbReference type="ARBA" id="ARBA00005417"/>
    </source>
</evidence>
<evidence type="ECO:0000256" key="6">
    <source>
        <dbReference type="ARBA" id="ARBA00022840"/>
    </source>
</evidence>
<dbReference type="InterPro" id="IPR015856">
    <property type="entry name" value="ABC_transpr_CbiO/EcfA_su"/>
</dbReference>
<dbReference type="NCBIfam" id="NF010167">
    <property type="entry name" value="PRK13648.1"/>
    <property type="match status" value="2"/>
</dbReference>
<keyword evidence="5" id="KW-0547">Nucleotide-binding</keyword>
<organism evidence="10 11">
    <name type="scientific">Methylomusa anaerophila</name>
    <dbReference type="NCBI Taxonomy" id="1930071"/>
    <lineage>
        <taxon>Bacteria</taxon>
        <taxon>Bacillati</taxon>
        <taxon>Bacillota</taxon>
        <taxon>Negativicutes</taxon>
        <taxon>Selenomonadales</taxon>
        <taxon>Sporomusaceae</taxon>
        <taxon>Methylomusa</taxon>
    </lineage>
</organism>
<accession>A0A348ALD6</accession>
<evidence type="ECO:0000256" key="8">
    <source>
        <dbReference type="ARBA" id="ARBA00023136"/>
    </source>
</evidence>
<dbReference type="InterPro" id="IPR003593">
    <property type="entry name" value="AAA+_ATPase"/>
</dbReference>
<comment type="subcellular location">
    <subcellularLocation>
        <location evidence="1">Cell membrane</location>
        <topology evidence="1">Peripheral membrane protein</topology>
    </subcellularLocation>
</comment>
<keyword evidence="10" id="KW-0378">Hydrolase</keyword>
<dbReference type="SUPFAM" id="SSF52540">
    <property type="entry name" value="P-loop containing nucleoside triphosphate hydrolases"/>
    <property type="match status" value="2"/>
</dbReference>